<evidence type="ECO:0000256" key="4">
    <source>
        <dbReference type="ARBA" id="ARBA00022917"/>
    </source>
</evidence>
<comment type="similarity">
    <text evidence="1">Belongs to the TRAFAC class translation factor GTPase superfamily. Classic translation factor GTPase family. IF-2 subfamily.</text>
</comment>
<dbReference type="Pfam" id="PF00009">
    <property type="entry name" value="GTP_EFTU"/>
    <property type="match status" value="1"/>
</dbReference>
<dbReference type="InterPro" id="IPR006847">
    <property type="entry name" value="IF2_N"/>
</dbReference>
<keyword evidence="3" id="KW-0547">Nucleotide-binding</keyword>
<dbReference type="CDD" id="cd01887">
    <property type="entry name" value="IF2_eIF5B"/>
    <property type="match status" value="1"/>
</dbReference>
<dbReference type="Pfam" id="PF04760">
    <property type="entry name" value="IF2_N"/>
    <property type="match status" value="1"/>
</dbReference>
<dbReference type="Gene3D" id="3.40.50.10050">
    <property type="entry name" value="Translation initiation factor IF- 2, domain 3"/>
    <property type="match status" value="1"/>
</dbReference>
<evidence type="ECO:0000256" key="6">
    <source>
        <dbReference type="SAM" id="Phobius"/>
    </source>
</evidence>
<dbReference type="Gramene" id="EME28513">
    <property type="protein sequence ID" value="EME28513"/>
    <property type="gene ID" value="Gasu_40580"/>
</dbReference>
<dbReference type="GO" id="GO:0003743">
    <property type="term" value="F:translation initiation factor activity"/>
    <property type="evidence" value="ECO:0007669"/>
    <property type="project" value="UniProtKB-KW"/>
</dbReference>
<dbReference type="PROSITE" id="PS51722">
    <property type="entry name" value="G_TR_2"/>
    <property type="match status" value="1"/>
</dbReference>
<protein>
    <submittedName>
        <fullName evidence="8">[pt] translation initiation factor IF-2</fullName>
    </submittedName>
</protein>
<dbReference type="InterPro" id="IPR023115">
    <property type="entry name" value="TIF_IF2_dom3"/>
</dbReference>
<evidence type="ECO:0000313" key="9">
    <source>
        <dbReference type="Proteomes" id="UP000030680"/>
    </source>
</evidence>
<keyword evidence="9" id="KW-1185">Reference proteome</keyword>
<dbReference type="KEGG" id="gsl:Gasu_40580"/>
<dbReference type="InterPro" id="IPR000795">
    <property type="entry name" value="T_Tr_GTP-bd_dom"/>
</dbReference>
<dbReference type="GO" id="GO:0005525">
    <property type="term" value="F:GTP binding"/>
    <property type="evidence" value="ECO:0007669"/>
    <property type="project" value="UniProtKB-KW"/>
</dbReference>
<dbReference type="PANTHER" id="PTHR43381">
    <property type="entry name" value="TRANSLATION INITIATION FACTOR IF-2-RELATED"/>
    <property type="match status" value="1"/>
</dbReference>
<dbReference type="eggNOG" id="KOG1145">
    <property type="taxonomic scope" value="Eukaryota"/>
</dbReference>
<feature type="transmembrane region" description="Helical" evidence="6">
    <location>
        <begin position="688"/>
        <end position="709"/>
    </location>
</feature>
<dbReference type="InterPro" id="IPR053905">
    <property type="entry name" value="EF-G-like_DII"/>
</dbReference>
<dbReference type="STRING" id="130081.M2XY03"/>
<dbReference type="InterPro" id="IPR027417">
    <property type="entry name" value="P-loop_NTPase"/>
</dbReference>
<keyword evidence="6" id="KW-0472">Membrane</keyword>
<dbReference type="OrthoDB" id="361630at2759"/>
<dbReference type="FunFam" id="3.40.50.10050:FF:000001">
    <property type="entry name" value="Translation initiation factor IF-2"/>
    <property type="match status" value="1"/>
</dbReference>
<keyword evidence="5" id="KW-0342">GTP-binding</keyword>
<evidence type="ECO:0000256" key="1">
    <source>
        <dbReference type="ARBA" id="ARBA00007733"/>
    </source>
</evidence>
<dbReference type="SUPFAM" id="SSF52156">
    <property type="entry name" value="Initiation factor IF2/eIF5b, domain 3"/>
    <property type="match status" value="1"/>
</dbReference>
<dbReference type="GO" id="GO:0005737">
    <property type="term" value="C:cytoplasm"/>
    <property type="evidence" value="ECO:0007669"/>
    <property type="project" value="TreeGrafter"/>
</dbReference>
<feature type="domain" description="Tr-type G" evidence="7">
    <location>
        <begin position="169"/>
        <end position="342"/>
    </location>
</feature>
<keyword evidence="6" id="KW-1133">Transmembrane helix</keyword>
<dbReference type="Pfam" id="PF22042">
    <property type="entry name" value="EF-G_D2"/>
    <property type="match status" value="1"/>
</dbReference>
<keyword evidence="4" id="KW-0648">Protein biosynthesis</keyword>
<dbReference type="InterPro" id="IPR036925">
    <property type="entry name" value="TIF_IF2_dom3_sf"/>
</dbReference>
<sequence length="741" mass="84045">MNKINNNLEFNGNEDEHFIEYYNNKNYKSDLLKANKNNKAKNKKNSNFNFKSIEKNRLNNNKNKFILNRTAYYNSNENINFQSDIIYVEENITVNDLALKIGVEATELLKILFKKGKLLNINQFLDLHLLNLISQELKINITTIDKKNNIYINTENKNEQNINNNQLKTRAPIVAVLGHVNHGKTSLIEHLVKSDLTKNEIGHITQHIGAHEFTIGSKDKKIILLDTPGHEAFESIRKRVLKISDIILLIIAADEGIQQETSRIIESLKNSKSSIVIVITKVDKIDAKKNIAKILQHLTEYGLIAEELGGDIPRVDVSIFNEKSLELLLDMILLISEIKNLKTNPGAQAEGIVLETYLDKNKVPRANLILQKGRIRVGDIIIAGQGFGKIRSLFNYKGEKISESEAVSLINILGMPELVKTGELFEKVETEKKAKSKIEELKNKKDHADFKQILIKSDNNSNIDKKTIDINLIIKADVQDSVEAVIEVIKKNINNVEGNIKITIVRAEIGEVSLNDINLASITKAYIIGFNIKISKPIQKIAQMKQIVIKNYNLIYDLFEDLNKLIQDLLKGNIAKVEVIGKAVVKTIFNLAKGKVAGCIVIEGKLDSLKFEKNDIEEIYEGKECGVLCKNFQSWKENDIIECVSSNNDKIRACLIAFFNCFCCLAVKQVKRLGQNLFNSNLVGVLRLFLEVVYLIIPGFILLLFNLHLVHSRVILIRISLRLAINLLNLNHFIILLYYYC</sequence>
<keyword evidence="2 8" id="KW-0396">Initiation factor</keyword>
<reference evidence="9" key="1">
    <citation type="journal article" date="2013" name="Science">
        <title>Gene transfer from bacteria and archaea facilitated evolution of an extremophilic eukaryote.</title>
        <authorList>
            <person name="Schonknecht G."/>
            <person name="Chen W.H."/>
            <person name="Ternes C.M."/>
            <person name="Barbier G.G."/>
            <person name="Shrestha R.P."/>
            <person name="Stanke M."/>
            <person name="Brautigam A."/>
            <person name="Baker B.J."/>
            <person name="Banfield J.F."/>
            <person name="Garavito R.M."/>
            <person name="Carr K."/>
            <person name="Wilkerson C."/>
            <person name="Rensing S.A."/>
            <person name="Gagneul D."/>
            <person name="Dickenson N.E."/>
            <person name="Oesterhelt C."/>
            <person name="Lercher M.J."/>
            <person name="Weber A.P."/>
        </authorList>
    </citation>
    <scope>NUCLEOTIDE SEQUENCE [LARGE SCALE GENOMIC DNA]</scope>
    <source>
        <strain evidence="9">074W</strain>
    </source>
</reference>
<evidence type="ECO:0000256" key="2">
    <source>
        <dbReference type="ARBA" id="ARBA00022540"/>
    </source>
</evidence>
<dbReference type="GO" id="GO:0003924">
    <property type="term" value="F:GTPase activity"/>
    <property type="evidence" value="ECO:0007669"/>
    <property type="project" value="InterPro"/>
</dbReference>
<name>M2XY03_GALSU</name>
<evidence type="ECO:0000256" key="3">
    <source>
        <dbReference type="ARBA" id="ARBA00022741"/>
    </source>
</evidence>
<dbReference type="AlphaFoldDB" id="M2XY03"/>
<dbReference type="Pfam" id="PF11987">
    <property type="entry name" value="IF-2"/>
    <property type="match status" value="1"/>
</dbReference>
<dbReference type="SUPFAM" id="SSF50447">
    <property type="entry name" value="Translation proteins"/>
    <property type="match status" value="2"/>
</dbReference>
<dbReference type="RefSeq" id="XP_005705033.1">
    <property type="nucleotide sequence ID" value="XM_005704976.1"/>
</dbReference>
<keyword evidence="6" id="KW-0812">Transmembrane</keyword>
<dbReference type="OMA" id="RKNPWMN"/>
<dbReference type="Gene3D" id="2.40.30.10">
    <property type="entry name" value="Translation factors"/>
    <property type="match status" value="2"/>
</dbReference>
<evidence type="ECO:0000256" key="5">
    <source>
        <dbReference type="ARBA" id="ARBA00023134"/>
    </source>
</evidence>
<dbReference type="EMBL" id="KB454519">
    <property type="protein sequence ID" value="EME28513.1"/>
    <property type="molecule type" value="Genomic_DNA"/>
</dbReference>
<dbReference type="PANTHER" id="PTHR43381:SF5">
    <property type="entry name" value="TR-TYPE G DOMAIN-CONTAINING PROTEIN"/>
    <property type="match status" value="1"/>
</dbReference>
<feature type="transmembrane region" description="Helical" evidence="6">
    <location>
        <begin position="715"/>
        <end position="740"/>
    </location>
</feature>
<dbReference type="SUPFAM" id="SSF52540">
    <property type="entry name" value="P-loop containing nucleoside triphosphate hydrolases"/>
    <property type="match status" value="1"/>
</dbReference>
<dbReference type="Gene3D" id="3.40.50.300">
    <property type="entry name" value="P-loop containing nucleotide triphosphate hydrolases"/>
    <property type="match status" value="1"/>
</dbReference>
<dbReference type="InterPro" id="IPR015760">
    <property type="entry name" value="TIF_IF2"/>
</dbReference>
<dbReference type="Proteomes" id="UP000030680">
    <property type="component" value="Unassembled WGS sequence"/>
</dbReference>
<gene>
    <name evidence="8" type="ORF">Gasu_40580</name>
</gene>
<evidence type="ECO:0000313" key="8">
    <source>
        <dbReference type="EMBL" id="EME28513.1"/>
    </source>
</evidence>
<proteinExistence type="inferred from homology"/>
<dbReference type="GeneID" id="17087346"/>
<dbReference type="InterPro" id="IPR005225">
    <property type="entry name" value="Small_GTP-bd"/>
</dbReference>
<accession>M2XY03</accession>
<dbReference type="NCBIfam" id="TIGR00231">
    <property type="entry name" value="small_GTP"/>
    <property type="match status" value="1"/>
</dbReference>
<organism evidence="8 9">
    <name type="scientific">Galdieria sulphuraria</name>
    <name type="common">Red alga</name>
    <dbReference type="NCBI Taxonomy" id="130081"/>
    <lineage>
        <taxon>Eukaryota</taxon>
        <taxon>Rhodophyta</taxon>
        <taxon>Bangiophyceae</taxon>
        <taxon>Galdieriales</taxon>
        <taxon>Galdieriaceae</taxon>
        <taxon>Galdieria</taxon>
    </lineage>
</organism>
<evidence type="ECO:0000259" key="7">
    <source>
        <dbReference type="PROSITE" id="PS51722"/>
    </source>
</evidence>
<dbReference type="InterPro" id="IPR009000">
    <property type="entry name" value="Transl_B-barrel_sf"/>
</dbReference>